<proteinExistence type="predicted"/>
<keyword evidence="3" id="KW-1185">Reference proteome</keyword>
<accession>A0AAD7DCM5</accession>
<protein>
    <submittedName>
        <fullName evidence="2">Uncharacterized protein</fullName>
    </submittedName>
</protein>
<comment type="caution">
    <text evidence="2">The sequence shown here is derived from an EMBL/GenBank/DDBJ whole genome shotgun (WGS) entry which is preliminary data.</text>
</comment>
<dbReference type="Proteomes" id="UP001221757">
    <property type="component" value="Unassembled WGS sequence"/>
</dbReference>
<feature type="compositionally biased region" description="Basic and acidic residues" evidence="1">
    <location>
        <begin position="641"/>
        <end position="654"/>
    </location>
</feature>
<gene>
    <name evidence="2" type="ORF">B0H17DRAFT_1135514</name>
</gene>
<evidence type="ECO:0000313" key="2">
    <source>
        <dbReference type="EMBL" id="KAJ7688541.1"/>
    </source>
</evidence>
<reference evidence="2" key="1">
    <citation type="submission" date="2023-03" db="EMBL/GenBank/DDBJ databases">
        <title>Massive genome expansion in bonnet fungi (Mycena s.s.) driven by repeated elements and novel gene families across ecological guilds.</title>
        <authorList>
            <consortium name="Lawrence Berkeley National Laboratory"/>
            <person name="Harder C.B."/>
            <person name="Miyauchi S."/>
            <person name="Viragh M."/>
            <person name="Kuo A."/>
            <person name="Thoen E."/>
            <person name="Andreopoulos B."/>
            <person name="Lu D."/>
            <person name="Skrede I."/>
            <person name="Drula E."/>
            <person name="Henrissat B."/>
            <person name="Morin E."/>
            <person name="Kohler A."/>
            <person name="Barry K."/>
            <person name="LaButti K."/>
            <person name="Morin E."/>
            <person name="Salamov A."/>
            <person name="Lipzen A."/>
            <person name="Mereny Z."/>
            <person name="Hegedus B."/>
            <person name="Baldrian P."/>
            <person name="Stursova M."/>
            <person name="Weitz H."/>
            <person name="Taylor A."/>
            <person name="Grigoriev I.V."/>
            <person name="Nagy L.G."/>
            <person name="Martin F."/>
            <person name="Kauserud H."/>
        </authorList>
    </citation>
    <scope>NUCLEOTIDE SEQUENCE</scope>
    <source>
        <strain evidence="2">CBHHK067</strain>
    </source>
</reference>
<evidence type="ECO:0000256" key="1">
    <source>
        <dbReference type="SAM" id="MobiDB-lite"/>
    </source>
</evidence>
<dbReference type="EMBL" id="JARKIE010000078">
    <property type="protein sequence ID" value="KAJ7688541.1"/>
    <property type="molecule type" value="Genomic_DNA"/>
</dbReference>
<name>A0AAD7DCM5_MYCRO</name>
<dbReference type="AlphaFoldDB" id="A0AAD7DCM5"/>
<organism evidence="2 3">
    <name type="scientific">Mycena rosella</name>
    <name type="common">Pink bonnet</name>
    <name type="synonym">Agaricus rosellus</name>
    <dbReference type="NCBI Taxonomy" id="1033263"/>
    <lineage>
        <taxon>Eukaryota</taxon>
        <taxon>Fungi</taxon>
        <taxon>Dikarya</taxon>
        <taxon>Basidiomycota</taxon>
        <taxon>Agaricomycotina</taxon>
        <taxon>Agaricomycetes</taxon>
        <taxon>Agaricomycetidae</taxon>
        <taxon>Agaricales</taxon>
        <taxon>Marasmiineae</taxon>
        <taxon>Mycenaceae</taxon>
        <taxon>Mycena</taxon>
    </lineage>
</organism>
<evidence type="ECO:0000313" key="3">
    <source>
        <dbReference type="Proteomes" id="UP001221757"/>
    </source>
</evidence>
<feature type="region of interest" description="Disordered" evidence="1">
    <location>
        <begin position="635"/>
        <end position="667"/>
    </location>
</feature>
<sequence length="667" mass="74277">MAGSGSTVPPPASKPAPPLLTLLMAWLLDDTDPIRCLLAADAGGYVCLADHKIELGELSLEQQRPLEKYSVQDNGSMGWTSLRWDTPVYCEAGRPMLVRYGGVKNLAKWDVYVGKDFGNIRCRFEAVDALDMYWMVPFTEQKMGAQLRKSVGRGCVGWDSGNPPPAPRSGLPAPSSRWQLALLIRGQPQHTWWATGEPTVSAAAPIKGAPPTTGGCTSLELRPSPSPNLTMKLLPDDIIDKPLSLSDKPGDFYDFLIPDDNAKVVKFGRMAYPARRRQQWARQCRGQPQRWQYRWEVPFTAKLGASISFYFPSSCNSSVESLIHEHFKRAGAWLGPSKCEFCPVSHCEKYEYRRCGGRDTVIEVVEAYLRRLGWLYYRTPRQGEFMDLTGNSWTGGERINAFNRTLTSVVLRQNRSCWRPPCVPRFFNPNCRWSGLSAHALAHATHTEMPATPQVKALNDGSTLWHLAPVISAIELPMWVPAQIKKGAPGFDILEYVKGAMFDKLQARVDNPKAYAKEILKDYINGMLFPLVEERFHISETYNVAGFQKAMYRVLNNKRSYGVRKATASAVPAPAPTPARTRRKGALDIFKELNRDAIKAEVDRVLDGVDIKPKDGVVMNATHAAAKKLFEGGTEAVQQEMSEKAETWNLKQEEGPSAESVATAVAE</sequence>